<organism evidence="1 2">
    <name type="scientific">Ceratitis capitata</name>
    <name type="common">Mediterranean fruit fly</name>
    <name type="synonym">Tephritis capitata</name>
    <dbReference type="NCBI Taxonomy" id="7213"/>
    <lineage>
        <taxon>Eukaryota</taxon>
        <taxon>Metazoa</taxon>
        <taxon>Ecdysozoa</taxon>
        <taxon>Arthropoda</taxon>
        <taxon>Hexapoda</taxon>
        <taxon>Insecta</taxon>
        <taxon>Pterygota</taxon>
        <taxon>Neoptera</taxon>
        <taxon>Endopterygota</taxon>
        <taxon>Diptera</taxon>
        <taxon>Brachycera</taxon>
        <taxon>Muscomorpha</taxon>
        <taxon>Tephritoidea</taxon>
        <taxon>Tephritidae</taxon>
        <taxon>Ceratitis</taxon>
        <taxon>Ceratitis</taxon>
    </lineage>
</organism>
<evidence type="ECO:0000313" key="1">
    <source>
        <dbReference type="EMBL" id="CAD6993754.1"/>
    </source>
</evidence>
<proteinExistence type="predicted"/>
<dbReference type="OrthoDB" id="196393at2759"/>
<reference evidence="1" key="1">
    <citation type="submission" date="2020-11" db="EMBL/GenBank/DDBJ databases">
        <authorList>
            <person name="Whitehead M."/>
        </authorList>
    </citation>
    <scope>NUCLEOTIDE SEQUENCE</scope>
    <source>
        <strain evidence="1">EGII</strain>
    </source>
</reference>
<accession>A0A811U416</accession>
<name>A0A811U416_CERCA</name>
<evidence type="ECO:0000313" key="2">
    <source>
        <dbReference type="Proteomes" id="UP000606786"/>
    </source>
</evidence>
<gene>
    <name evidence="1" type="ORF">CCAP1982_LOCUS2552</name>
</gene>
<keyword evidence="2" id="KW-1185">Reference proteome</keyword>
<dbReference type="Proteomes" id="UP000606786">
    <property type="component" value="Unassembled WGS sequence"/>
</dbReference>
<dbReference type="AlphaFoldDB" id="A0A811U416"/>
<sequence length="129" mass="13582">MFACNLRSMKLPLSPALGGFMSSYASVAASALTSVSSQSQSQSQSLNCCKCDAREVKMSVDLHNRCSSRSQGQMWRCVGLSSKCGNGISNFTQCLITCGLLLLLAAGNEAITTTANIETLALPKILALP</sequence>
<dbReference type="EMBL" id="CAJHJT010000001">
    <property type="protein sequence ID" value="CAD6993754.1"/>
    <property type="molecule type" value="Genomic_DNA"/>
</dbReference>
<comment type="caution">
    <text evidence="1">The sequence shown here is derived from an EMBL/GenBank/DDBJ whole genome shotgun (WGS) entry which is preliminary data.</text>
</comment>
<protein>
    <submittedName>
        <fullName evidence="1">(Mediterranean fruit fly) hypothetical protein</fullName>
    </submittedName>
</protein>